<evidence type="ECO:0008006" key="3">
    <source>
        <dbReference type="Google" id="ProtNLM"/>
    </source>
</evidence>
<reference evidence="2" key="1">
    <citation type="journal article" date="2015" name="Nature">
        <title>Complex archaea that bridge the gap between prokaryotes and eukaryotes.</title>
        <authorList>
            <person name="Spang A."/>
            <person name="Saw J.H."/>
            <person name="Jorgensen S.L."/>
            <person name="Zaremba-Niedzwiedzka K."/>
            <person name="Martijn J."/>
            <person name="Lind A.E."/>
            <person name="van Eijk R."/>
            <person name="Schleper C."/>
            <person name="Guy L."/>
            <person name="Ettema T.J."/>
        </authorList>
    </citation>
    <scope>NUCLEOTIDE SEQUENCE</scope>
</reference>
<sequence length="116" mass="11686">MDIFSDKRGQIGGMTAGLNKFVSFIVGIAVLFFIAAAIVPVAQTGGDELGDATTCSTAGGFFNTSQSLCLNGTGVADTGLVTFDAFPLATLFAGGGIVFIIVAVFLLNAAMKGPGK</sequence>
<proteinExistence type="predicted"/>
<keyword evidence="1" id="KW-0472">Membrane</keyword>
<feature type="transmembrane region" description="Helical" evidence="1">
    <location>
        <begin position="21"/>
        <end position="42"/>
    </location>
</feature>
<dbReference type="EMBL" id="LAZR01004549">
    <property type="protein sequence ID" value="KKN07609.1"/>
    <property type="molecule type" value="Genomic_DNA"/>
</dbReference>
<keyword evidence="1" id="KW-0812">Transmembrane</keyword>
<feature type="transmembrane region" description="Helical" evidence="1">
    <location>
        <begin position="85"/>
        <end position="107"/>
    </location>
</feature>
<evidence type="ECO:0000256" key="1">
    <source>
        <dbReference type="SAM" id="Phobius"/>
    </source>
</evidence>
<accession>A0A0F9MPM7</accession>
<protein>
    <recommendedName>
        <fullName evidence="3">PDGLE domain-containing protein</fullName>
    </recommendedName>
</protein>
<comment type="caution">
    <text evidence="2">The sequence shown here is derived from an EMBL/GenBank/DDBJ whole genome shotgun (WGS) entry which is preliminary data.</text>
</comment>
<name>A0A0F9MPM7_9ZZZZ</name>
<keyword evidence="1" id="KW-1133">Transmembrane helix</keyword>
<gene>
    <name evidence="2" type="ORF">LCGC14_1065160</name>
</gene>
<evidence type="ECO:0000313" key="2">
    <source>
        <dbReference type="EMBL" id="KKN07609.1"/>
    </source>
</evidence>
<organism evidence="2">
    <name type="scientific">marine sediment metagenome</name>
    <dbReference type="NCBI Taxonomy" id="412755"/>
    <lineage>
        <taxon>unclassified sequences</taxon>
        <taxon>metagenomes</taxon>
        <taxon>ecological metagenomes</taxon>
    </lineage>
</organism>
<dbReference type="AlphaFoldDB" id="A0A0F9MPM7"/>